<dbReference type="EMBL" id="JAHLFE010000070">
    <property type="protein sequence ID" value="MBU3843977.1"/>
    <property type="molecule type" value="Genomic_DNA"/>
</dbReference>
<gene>
    <name evidence="9" type="ORF">H9847_03785</name>
</gene>
<dbReference type="GO" id="GO:0003908">
    <property type="term" value="F:methylated-DNA-[protein]-cysteine S-methyltransferase activity"/>
    <property type="evidence" value="ECO:0007669"/>
    <property type="project" value="UniProtKB-EC"/>
</dbReference>
<dbReference type="GO" id="GO:0032259">
    <property type="term" value="P:methylation"/>
    <property type="evidence" value="ECO:0007669"/>
    <property type="project" value="UniProtKB-KW"/>
</dbReference>
<evidence type="ECO:0000259" key="8">
    <source>
        <dbReference type="Pfam" id="PF02870"/>
    </source>
</evidence>
<reference evidence="9" key="1">
    <citation type="journal article" date="2021" name="PeerJ">
        <title>Extensive microbial diversity within the chicken gut microbiome revealed by metagenomics and culture.</title>
        <authorList>
            <person name="Gilroy R."/>
            <person name="Ravi A."/>
            <person name="Getino M."/>
            <person name="Pursley I."/>
            <person name="Horton D.L."/>
            <person name="Alikhan N.F."/>
            <person name="Baker D."/>
            <person name="Gharbi K."/>
            <person name="Hall N."/>
            <person name="Watson M."/>
            <person name="Adriaenssens E.M."/>
            <person name="Foster-Nyarko E."/>
            <person name="Jarju S."/>
            <person name="Secka A."/>
            <person name="Antonio M."/>
            <person name="Oren A."/>
            <person name="Chaudhuri R.R."/>
            <person name="La Ragione R."/>
            <person name="Hildebrand F."/>
            <person name="Pallen M.J."/>
        </authorList>
    </citation>
    <scope>NUCLEOTIDE SEQUENCE</scope>
    <source>
        <strain evidence="9">378</strain>
    </source>
</reference>
<dbReference type="InterPro" id="IPR001497">
    <property type="entry name" value="MethylDNA_cys_MeTrfase_AS"/>
</dbReference>
<dbReference type="Gene3D" id="1.10.10.10">
    <property type="entry name" value="Winged helix-like DNA-binding domain superfamily/Winged helix DNA-binding domain"/>
    <property type="match status" value="1"/>
</dbReference>
<evidence type="ECO:0000256" key="5">
    <source>
        <dbReference type="ARBA" id="ARBA00023204"/>
    </source>
</evidence>
<dbReference type="InterPro" id="IPR014048">
    <property type="entry name" value="MethylDNA_cys_MeTrfase_DNA-bd"/>
</dbReference>
<dbReference type="Proteomes" id="UP000733611">
    <property type="component" value="Unassembled WGS sequence"/>
</dbReference>
<dbReference type="Pfam" id="PF02870">
    <property type="entry name" value="Methyltransf_1N"/>
    <property type="match status" value="1"/>
</dbReference>
<dbReference type="GO" id="GO:0006281">
    <property type="term" value="P:DNA repair"/>
    <property type="evidence" value="ECO:0007669"/>
    <property type="project" value="UniProtKB-KW"/>
</dbReference>
<name>A0A948TFS6_9GAMM</name>
<dbReference type="SUPFAM" id="SSF46767">
    <property type="entry name" value="Methylated DNA-protein cysteine methyltransferase, C-terminal domain"/>
    <property type="match status" value="1"/>
</dbReference>
<dbReference type="Pfam" id="PF01035">
    <property type="entry name" value="DNA_binding_1"/>
    <property type="match status" value="1"/>
</dbReference>
<evidence type="ECO:0000256" key="3">
    <source>
        <dbReference type="ARBA" id="ARBA00022679"/>
    </source>
</evidence>
<reference evidence="9" key="2">
    <citation type="submission" date="2021-04" db="EMBL/GenBank/DDBJ databases">
        <authorList>
            <person name="Gilroy R."/>
        </authorList>
    </citation>
    <scope>NUCLEOTIDE SEQUENCE</scope>
    <source>
        <strain evidence="9">378</strain>
    </source>
</reference>
<proteinExistence type="predicted"/>
<sequence length="172" mass="19578">MGRPQYFQYYDSPLGKILLVATDYGLSGAWFEGQKYYAENFNTEAQRAKSEYVGLAEEWLDAYFQGMEPDFQVPIDLSGTPFRVAVWEELYKVPWGESVSYGLLGARVAMRLKRSYSLTRPTAQAVAHNPVSIIVPCHRVLGRNGELTGYAGGLERKRFLLRLERIHFDPTS</sequence>
<keyword evidence="4" id="KW-0227">DNA damage</keyword>
<dbReference type="CDD" id="cd06445">
    <property type="entry name" value="ATase"/>
    <property type="match status" value="1"/>
</dbReference>
<evidence type="ECO:0000256" key="6">
    <source>
        <dbReference type="ARBA" id="ARBA00049348"/>
    </source>
</evidence>
<dbReference type="SUPFAM" id="SSF53155">
    <property type="entry name" value="Methylated DNA-protein cysteine methyltransferase domain"/>
    <property type="match status" value="1"/>
</dbReference>
<comment type="caution">
    <text evidence="9">The sequence shown here is derived from an EMBL/GenBank/DDBJ whole genome shotgun (WGS) entry which is preliminary data.</text>
</comment>
<evidence type="ECO:0000256" key="4">
    <source>
        <dbReference type="ARBA" id="ARBA00022763"/>
    </source>
</evidence>
<dbReference type="InterPro" id="IPR008332">
    <property type="entry name" value="MethylG_MeTrfase_N"/>
</dbReference>
<dbReference type="PROSITE" id="PS00374">
    <property type="entry name" value="MGMT"/>
    <property type="match status" value="1"/>
</dbReference>
<dbReference type="AlphaFoldDB" id="A0A948TFS6"/>
<comment type="catalytic activity">
    <reaction evidence="1">
        <text>a 4-O-methyl-thymidine in DNA + L-cysteinyl-[protein] = a thymidine in DNA + S-methyl-L-cysteinyl-[protein]</text>
        <dbReference type="Rhea" id="RHEA:53428"/>
        <dbReference type="Rhea" id="RHEA-COMP:10131"/>
        <dbReference type="Rhea" id="RHEA-COMP:10132"/>
        <dbReference type="Rhea" id="RHEA-COMP:13555"/>
        <dbReference type="Rhea" id="RHEA-COMP:13556"/>
        <dbReference type="ChEBI" id="CHEBI:29950"/>
        <dbReference type="ChEBI" id="CHEBI:82612"/>
        <dbReference type="ChEBI" id="CHEBI:137386"/>
        <dbReference type="ChEBI" id="CHEBI:137387"/>
        <dbReference type="EC" id="2.1.1.63"/>
    </reaction>
</comment>
<keyword evidence="2" id="KW-0489">Methyltransferase</keyword>
<comment type="catalytic activity">
    <reaction evidence="6">
        <text>a 6-O-methyl-2'-deoxyguanosine in DNA + L-cysteinyl-[protein] = S-methyl-L-cysteinyl-[protein] + a 2'-deoxyguanosine in DNA</text>
        <dbReference type="Rhea" id="RHEA:24000"/>
        <dbReference type="Rhea" id="RHEA-COMP:10131"/>
        <dbReference type="Rhea" id="RHEA-COMP:10132"/>
        <dbReference type="Rhea" id="RHEA-COMP:11367"/>
        <dbReference type="Rhea" id="RHEA-COMP:11368"/>
        <dbReference type="ChEBI" id="CHEBI:29950"/>
        <dbReference type="ChEBI" id="CHEBI:82612"/>
        <dbReference type="ChEBI" id="CHEBI:85445"/>
        <dbReference type="ChEBI" id="CHEBI:85448"/>
        <dbReference type="EC" id="2.1.1.63"/>
    </reaction>
</comment>
<dbReference type="InterPro" id="IPR036217">
    <property type="entry name" value="MethylDNA_cys_MeTrfase_DNAb"/>
</dbReference>
<protein>
    <submittedName>
        <fullName evidence="9">Methylated-DNA--[protein]-cysteine S-methyltransferase</fullName>
    </submittedName>
</protein>
<dbReference type="InterPro" id="IPR036388">
    <property type="entry name" value="WH-like_DNA-bd_sf"/>
</dbReference>
<feature type="domain" description="Methylated-DNA-[protein]-cysteine S-methyltransferase DNA binding" evidence="7">
    <location>
        <begin position="81"/>
        <end position="165"/>
    </location>
</feature>
<dbReference type="PANTHER" id="PTHR10815:SF5">
    <property type="entry name" value="METHYLATED-DNA--PROTEIN-CYSTEINE METHYLTRANSFERASE"/>
    <property type="match status" value="1"/>
</dbReference>
<evidence type="ECO:0000256" key="1">
    <source>
        <dbReference type="ARBA" id="ARBA00001286"/>
    </source>
</evidence>
<evidence type="ECO:0000313" key="10">
    <source>
        <dbReference type="Proteomes" id="UP000733611"/>
    </source>
</evidence>
<keyword evidence="3" id="KW-0808">Transferase</keyword>
<evidence type="ECO:0000256" key="2">
    <source>
        <dbReference type="ARBA" id="ARBA00022603"/>
    </source>
</evidence>
<accession>A0A948TFS6</accession>
<evidence type="ECO:0000313" key="9">
    <source>
        <dbReference type="EMBL" id="MBU3843977.1"/>
    </source>
</evidence>
<dbReference type="PANTHER" id="PTHR10815">
    <property type="entry name" value="METHYLATED-DNA--PROTEIN-CYSTEINE METHYLTRANSFERASE"/>
    <property type="match status" value="1"/>
</dbReference>
<organism evidence="9 10">
    <name type="scientific">Candidatus Anaerobiospirillum pullicola</name>
    <dbReference type="NCBI Taxonomy" id="2838451"/>
    <lineage>
        <taxon>Bacteria</taxon>
        <taxon>Pseudomonadati</taxon>
        <taxon>Pseudomonadota</taxon>
        <taxon>Gammaproteobacteria</taxon>
        <taxon>Aeromonadales</taxon>
        <taxon>Succinivibrionaceae</taxon>
        <taxon>Anaerobiospirillum</taxon>
    </lineage>
</organism>
<dbReference type="NCBIfam" id="TIGR00589">
    <property type="entry name" value="ogt"/>
    <property type="match status" value="1"/>
</dbReference>
<dbReference type="Gene3D" id="3.30.160.70">
    <property type="entry name" value="Methylated DNA-protein cysteine methyltransferase domain"/>
    <property type="match status" value="1"/>
</dbReference>
<feature type="domain" description="Methylguanine DNA methyltransferase ribonuclease-like" evidence="8">
    <location>
        <begin position="6"/>
        <end position="77"/>
    </location>
</feature>
<evidence type="ECO:0000259" key="7">
    <source>
        <dbReference type="Pfam" id="PF01035"/>
    </source>
</evidence>
<keyword evidence="5" id="KW-0234">DNA repair</keyword>
<dbReference type="InterPro" id="IPR036631">
    <property type="entry name" value="MGMT_N_sf"/>
</dbReference>